<dbReference type="InterPro" id="IPR011050">
    <property type="entry name" value="Pectin_lyase_fold/virulence"/>
</dbReference>
<comment type="subcellular location">
    <subcellularLocation>
        <location evidence="1">Secreted</location>
        <location evidence="1">Cell wall</location>
    </subcellularLocation>
</comment>
<protein>
    <recommendedName>
        <fullName evidence="11">Polygalacturonase</fullName>
    </recommendedName>
</protein>
<dbReference type="Proteomes" id="UP001417504">
    <property type="component" value="Unassembled WGS sequence"/>
</dbReference>
<keyword evidence="7" id="KW-0961">Cell wall biogenesis/degradation</keyword>
<dbReference type="GO" id="GO:0005975">
    <property type="term" value="P:carbohydrate metabolic process"/>
    <property type="evidence" value="ECO:0007669"/>
    <property type="project" value="InterPro"/>
</dbReference>
<dbReference type="SUPFAM" id="SSF51126">
    <property type="entry name" value="Pectin lyase-like"/>
    <property type="match status" value="1"/>
</dbReference>
<keyword evidence="5 8" id="KW-0378">Hydrolase</keyword>
<dbReference type="PANTHER" id="PTHR31375">
    <property type="match status" value="1"/>
</dbReference>
<dbReference type="Pfam" id="PF00295">
    <property type="entry name" value="Glyco_hydro_28"/>
    <property type="match status" value="1"/>
</dbReference>
<evidence type="ECO:0000313" key="9">
    <source>
        <dbReference type="EMBL" id="KAK9103106.1"/>
    </source>
</evidence>
<dbReference type="AlphaFoldDB" id="A0AAP0F1W4"/>
<evidence type="ECO:0000256" key="4">
    <source>
        <dbReference type="ARBA" id="ARBA00022525"/>
    </source>
</evidence>
<evidence type="ECO:0000256" key="1">
    <source>
        <dbReference type="ARBA" id="ARBA00004191"/>
    </source>
</evidence>
<dbReference type="GO" id="GO:0071555">
    <property type="term" value="P:cell wall organization"/>
    <property type="evidence" value="ECO:0007669"/>
    <property type="project" value="UniProtKB-KW"/>
</dbReference>
<keyword evidence="3" id="KW-0134">Cell wall</keyword>
<gene>
    <name evidence="9" type="ORF">Sjap_020360</name>
</gene>
<organism evidence="9 10">
    <name type="scientific">Stephania japonica</name>
    <dbReference type="NCBI Taxonomy" id="461633"/>
    <lineage>
        <taxon>Eukaryota</taxon>
        <taxon>Viridiplantae</taxon>
        <taxon>Streptophyta</taxon>
        <taxon>Embryophyta</taxon>
        <taxon>Tracheophyta</taxon>
        <taxon>Spermatophyta</taxon>
        <taxon>Magnoliopsida</taxon>
        <taxon>Ranunculales</taxon>
        <taxon>Menispermaceae</taxon>
        <taxon>Menispermoideae</taxon>
        <taxon>Cissampelideae</taxon>
        <taxon>Stephania</taxon>
    </lineage>
</organism>
<comment type="caution">
    <text evidence="9">The sequence shown here is derived from an EMBL/GenBank/DDBJ whole genome shotgun (WGS) entry which is preliminary data.</text>
</comment>
<evidence type="ECO:0000256" key="2">
    <source>
        <dbReference type="ARBA" id="ARBA00008834"/>
    </source>
</evidence>
<sequence length="86" mass="9356">MSVNVVIGSLGKNQNEQGVQNVTVKTAAFTGTQNGVRIKTWAKPNQGFVRGVLFQDVTINNAQNPIIIDQEYYPDDNCPSQSSSVD</sequence>
<keyword evidence="10" id="KW-1185">Reference proteome</keyword>
<evidence type="ECO:0000256" key="8">
    <source>
        <dbReference type="RuleBase" id="RU361169"/>
    </source>
</evidence>
<evidence type="ECO:0008006" key="11">
    <source>
        <dbReference type="Google" id="ProtNLM"/>
    </source>
</evidence>
<name>A0AAP0F1W4_9MAGN</name>
<reference evidence="9 10" key="1">
    <citation type="submission" date="2024-01" db="EMBL/GenBank/DDBJ databases">
        <title>Genome assemblies of Stephania.</title>
        <authorList>
            <person name="Yang L."/>
        </authorList>
    </citation>
    <scope>NUCLEOTIDE SEQUENCE [LARGE SCALE GENOMIC DNA]</scope>
    <source>
        <strain evidence="9">QJT</strain>
        <tissue evidence="9">Leaf</tissue>
    </source>
</reference>
<evidence type="ECO:0000256" key="7">
    <source>
        <dbReference type="ARBA" id="ARBA00023316"/>
    </source>
</evidence>
<keyword evidence="4" id="KW-0964">Secreted</keyword>
<dbReference type="Gene3D" id="2.160.20.10">
    <property type="entry name" value="Single-stranded right-handed beta-helix, Pectin lyase-like"/>
    <property type="match status" value="1"/>
</dbReference>
<dbReference type="InterPro" id="IPR000743">
    <property type="entry name" value="Glyco_hydro_28"/>
</dbReference>
<evidence type="ECO:0000313" key="10">
    <source>
        <dbReference type="Proteomes" id="UP001417504"/>
    </source>
</evidence>
<evidence type="ECO:0000256" key="5">
    <source>
        <dbReference type="ARBA" id="ARBA00022801"/>
    </source>
</evidence>
<proteinExistence type="inferred from homology"/>
<evidence type="ECO:0000256" key="6">
    <source>
        <dbReference type="ARBA" id="ARBA00023295"/>
    </source>
</evidence>
<evidence type="ECO:0000256" key="3">
    <source>
        <dbReference type="ARBA" id="ARBA00022512"/>
    </source>
</evidence>
<dbReference type="InterPro" id="IPR012334">
    <property type="entry name" value="Pectin_lyas_fold"/>
</dbReference>
<accession>A0AAP0F1W4</accession>
<dbReference type="EMBL" id="JBBNAE010000008">
    <property type="protein sequence ID" value="KAK9103106.1"/>
    <property type="molecule type" value="Genomic_DNA"/>
</dbReference>
<comment type="similarity">
    <text evidence="2 8">Belongs to the glycosyl hydrolase 28 family.</text>
</comment>
<dbReference type="GO" id="GO:0004650">
    <property type="term" value="F:polygalacturonase activity"/>
    <property type="evidence" value="ECO:0007669"/>
    <property type="project" value="InterPro"/>
</dbReference>
<keyword evidence="6 8" id="KW-0326">Glycosidase</keyword>